<dbReference type="PROSITE" id="PS50090">
    <property type="entry name" value="MYB_LIKE"/>
    <property type="match status" value="1"/>
</dbReference>
<accession>A0ABQ9WJY9</accession>
<feature type="domain" description="Myb-like" evidence="1">
    <location>
        <begin position="216"/>
        <end position="265"/>
    </location>
</feature>
<dbReference type="EMBL" id="JARBJD010000855">
    <property type="protein sequence ID" value="KAK2939800.1"/>
    <property type="molecule type" value="Genomic_DNA"/>
</dbReference>
<name>A0ABQ9WJY9_9EUKA</name>
<dbReference type="Proteomes" id="UP001281761">
    <property type="component" value="Unassembled WGS sequence"/>
</dbReference>
<protein>
    <recommendedName>
        <fullName evidence="1">Myb-like domain-containing protein</fullName>
    </recommendedName>
</protein>
<gene>
    <name evidence="2" type="ORF">BLNAU_25292</name>
</gene>
<sequence>MTVRLQNRAFQAGFNRQYFGFHSLRSGFLSSALIKAGNDDSTRTRVLEQTAIVARWVPYSSVQMRYVKSATIGVHVANRLVMPNSELHATNVMEPVLTTTEIFHNTKLKPIPWTGGEQLSAFKEQVTTVLGMSCAMLTRGSAKFHALRAKATRLFCKDESLSTANCERHIQDCLSSGQTPTTMAQLFLRGVRDDLAKQPNQANQEERVVVQSPPPKPIRQRKYWLEWELRALADGRAANMSWEEISRLIADRGGERTPENCKIRWFAEKRDMKMKLRQNDEPPQAQYQVFTMKGRRKSGLVEHIQDVKEALAMQEDESET</sequence>
<reference evidence="2 3" key="1">
    <citation type="journal article" date="2022" name="bioRxiv">
        <title>Genomics of Preaxostyla Flagellates Illuminates Evolutionary Transitions and the Path Towards Mitochondrial Loss.</title>
        <authorList>
            <person name="Novak L.V.F."/>
            <person name="Treitli S.C."/>
            <person name="Pyrih J."/>
            <person name="Halakuc P."/>
            <person name="Pipaliya S.V."/>
            <person name="Vacek V."/>
            <person name="Brzon O."/>
            <person name="Soukal P."/>
            <person name="Eme L."/>
            <person name="Dacks J.B."/>
            <person name="Karnkowska A."/>
            <person name="Elias M."/>
            <person name="Hampl V."/>
        </authorList>
    </citation>
    <scope>NUCLEOTIDE SEQUENCE [LARGE SCALE GENOMIC DNA]</scope>
    <source>
        <strain evidence="2">NAU3</strain>
        <tissue evidence="2">Gut</tissue>
    </source>
</reference>
<organism evidence="2 3">
    <name type="scientific">Blattamonas nauphoetae</name>
    <dbReference type="NCBI Taxonomy" id="2049346"/>
    <lineage>
        <taxon>Eukaryota</taxon>
        <taxon>Metamonada</taxon>
        <taxon>Preaxostyla</taxon>
        <taxon>Oxymonadida</taxon>
        <taxon>Blattamonas</taxon>
    </lineage>
</organism>
<dbReference type="InterPro" id="IPR001005">
    <property type="entry name" value="SANT/Myb"/>
</dbReference>
<comment type="caution">
    <text evidence="2">The sequence shown here is derived from an EMBL/GenBank/DDBJ whole genome shotgun (WGS) entry which is preliminary data.</text>
</comment>
<evidence type="ECO:0000259" key="1">
    <source>
        <dbReference type="PROSITE" id="PS50090"/>
    </source>
</evidence>
<evidence type="ECO:0000313" key="3">
    <source>
        <dbReference type="Proteomes" id="UP001281761"/>
    </source>
</evidence>
<evidence type="ECO:0000313" key="2">
    <source>
        <dbReference type="EMBL" id="KAK2939800.1"/>
    </source>
</evidence>
<keyword evidence="3" id="KW-1185">Reference proteome</keyword>
<proteinExistence type="predicted"/>